<dbReference type="Proteomes" id="UP001595816">
    <property type="component" value="Unassembled WGS sequence"/>
</dbReference>
<dbReference type="InterPro" id="IPR036259">
    <property type="entry name" value="MFS_trans_sf"/>
</dbReference>
<feature type="transmembrane region" description="Helical" evidence="7">
    <location>
        <begin position="265"/>
        <end position="288"/>
    </location>
</feature>
<dbReference type="PANTHER" id="PTHR23513">
    <property type="entry name" value="INTEGRAL MEMBRANE EFFLUX PROTEIN-RELATED"/>
    <property type="match status" value="1"/>
</dbReference>
<keyword evidence="10" id="KW-1185">Reference proteome</keyword>
<dbReference type="InterPro" id="IPR020846">
    <property type="entry name" value="MFS_dom"/>
</dbReference>
<proteinExistence type="predicted"/>
<reference evidence="10" key="1">
    <citation type="journal article" date="2019" name="Int. J. Syst. Evol. Microbiol.">
        <title>The Global Catalogue of Microorganisms (GCM) 10K type strain sequencing project: providing services to taxonomists for standard genome sequencing and annotation.</title>
        <authorList>
            <consortium name="The Broad Institute Genomics Platform"/>
            <consortium name="The Broad Institute Genome Sequencing Center for Infectious Disease"/>
            <person name="Wu L."/>
            <person name="Ma J."/>
        </authorList>
    </citation>
    <scope>NUCLEOTIDE SEQUENCE [LARGE SCALE GENOMIC DNA]</scope>
    <source>
        <strain evidence="10">CGMCC 4.7289</strain>
    </source>
</reference>
<dbReference type="SUPFAM" id="SSF103473">
    <property type="entry name" value="MFS general substrate transporter"/>
    <property type="match status" value="1"/>
</dbReference>
<dbReference type="PANTHER" id="PTHR23513:SF6">
    <property type="entry name" value="MAJOR FACILITATOR SUPERFAMILY ASSOCIATED DOMAIN-CONTAINING PROTEIN"/>
    <property type="match status" value="1"/>
</dbReference>
<protein>
    <submittedName>
        <fullName evidence="9">MFS transporter</fullName>
    </submittedName>
</protein>
<dbReference type="Gene3D" id="1.20.1250.20">
    <property type="entry name" value="MFS general substrate transporter like domains"/>
    <property type="match status" value="2"/>
</dbReference>
<keyword evidence="5 7" id="KW-1133">Transmembrane helix</keyword>
<evidence type="ECO:0000259" key="8">
    <source>
        <dbReference type="PROSITE" id="PS50850"/>
    </source>
</evidence>
<evidence type="ECO:0000313" key="9">
    <source>
        <dbReference type="EMBL" id="MFC4131340.1"/>
    </source>
</evidence>
<sequence length="420" mass="44023">MTTTLAPETPTPTRKSWLPRLLRERQFRRFWTGQTISLFGDQISGLALPLLAVLGAGASAAEMGYLTAAGLLPSLLFSLLAGAWVDRRPIKRRIMIAADLGRAALLLAIPLLYALSLLTMPQLYFVAFGVGTLSVLFEVCRTTLFVSLVGKESYLEANSLLNGARAMSYVAGPSAGGVLVQVLTAPVALIADAVSYLFSGLLLARIQATEPPPSTTPGLGLGEGLRFLWRSRLLRMMLAGSTTLNLFNYMFSALIILYAATTLGISPGVLGLVLGIASIGALLGAAVASRLAQRIGVGPALILGYVLFPAPLLLMPAASGSRLTVLVILTAAEFLSGAGVMILDICSGSIQTAAVPDELRARVSGAHRTVNYGIRPIGAVLGGTLGTLLGVHTTLWVSAIGGVLAVGWLFFSPLPKMRTL</sequence>
<evidence type="ECO:0000256" key="2">
    <source>
        <dbReference type="ARBA" id="ARBA00022448"/>
    </source>
</evidence>
<accession>A0ABV8LK35</accession>
<evidence type="ECO:0000313" key="10">
    <source>
        <dbReference type="Proteomes" id="UP001595816"/>
    </source>
</evidence>
<dbReference type="RefSeq" id="WP_253754786.1">
    <property type="nucleotide sequence ID" value="NZ_JAMZDZ010000001.1"/>
</dbReference>
<keyword evidence="4 7" id="KW-0812">Transmembrane</keyword>
<evidence type="ECO:0000256" key="1">
    <source>
        <dbReference type="ARBA" id="ARBA00004651"/>
    </source>
</evidence>
<evidence type="ECO:0000256" key="4">
    <source>
        <dbReference type="ARBA" id="ARBA00022692"/>
    </source>
</evidence>
<comment type="subcellular location">
    <subcellularLocation>
        <location evidence="1">Cell membrane</location>
        <topology evidence="1">Multi-pass membrane protein</topology>
    </subcellularLocation>
</comment>
<feature type="transmembrane region" description="Helical" evidence="7">
    <location>
        <begin position="395"/>
        <end position="414"/>
    </location>
</feature>
<keyword evidence="3" id="KW-1003">Cell membrane</keyword>
<keyword evidence="2" id="KW-0813">Transport</keyword>
<gene>
    <name evidence="9" type="ORF">ACFOZ4_12070</name>
</gene>
<name>A0ABV8LK35_9ACTN</name>
<keyword evidence="6 7" id="KW-0472">Membrane</keyword>
<feature type="transmembrane region" description="Helical" evidence="7">
    <location>
        <begin position="97"/>
        <end position="118"/>
    </location>
</feature>
<feature type="domain" description="Major facilitator superfamily (MFS) profile" evidence="8">
    <location>
        <begin position="234"/>
        <end position="420"/>
    </location>
</feature>
<organism evidence="9 10">
    <name type="scientific">Hamadaea flava</name>
    <dbReference type="NCBI Taxonomy" id="1742688"/>
    <lineage>
        <taxon>Bacteria</taxon>
        <taxon>Bacillati</taxon>
        <taxon>Actinomycetota</taxon>
        <taxon>Actinomycetes</taxon>
        <taxon>Micromonosporales</taxon>
        <taxon>Micromonosporaceae</taxon>
        <taxon>Hamadaea</taxon>
    </lineage>
</organism>
<evidence type="ECO:0000256" key="7">
    <source>
        <dbReference type="SAM" id="Phobius"/>
    </source>
</evidence>
<feature type="transmembrane region" description="Helical" evidence="7">
    <location>
        <begin position="236"/>
        <end position="259"/>
    </location>
</feature>
<dbReference type="CDD" id="cd06173">
    <property type="entry name" value="MFS_MefA_like"/>
    <property type="match status" value="1"/>
</dbReference>
<evidence type="ECO:0000256" key="5">
    <source>
        <dbReference type="ARBA" id="ARBA00022989"/>
    </source>
</evidence>
<dbReference type="PROSITE" id="PS50850">
    <property type="entry name" value="MFS"/>
    <property type="match status" value="1"/>
</dbReference>
<dbReference type="EMBL" id="JBHSAY010000006">
    <property type="protein sequence ID" value="MFC4131340.1"/>
    <property type="molecule type" value="Genomic_DNA"/>
</dbReference>
<feature type="transmembrane region" description="Helical" evidence="7">
    <location>
        <begin position="30"/>
        <end position="57"/>
    </location>
</feature>
<comment type="caution">
    <text evidence="9">The sequence shown here is derived from an EMBL/GenBank/DDBJ whole genome shotgun (WGS) entry which is preliminary data.</text>
</comment>
<dbReference type="Pfam" id="PF05977">
    <property type="entry name" value="MFS_3"/>
    <property type="match status" value="1"/>
</dbReference>
<evidence type="ECO:0000256" key="3">
    <source>
        <dbReference type="ARBA" id="ARBA00022475"/>
    </source>
</evidence>
<feature type="transmembrane region" description="Helical" evidence="7">
    <location>
        <begin position="295"/>
        <end position="317"/>
    </location>
</feature>
<feature type="transmembrane region" description="Helical" evidence="7">
    <location>
        <begin position="63"/>
        <end position="85"/>
    </location>
</feature>
<evidence type="ECO:0000256" key="6">
    <source>
        <dbReference type="ARBA" id="ARBA00023136"/>
    </source>
</evidence>
<dbReference type="InterPro" id="IPR010290">
    <property type="entry name" value="TM_effector"/>
</dbReference>